<dbReference type="Gene3D" id="2.60.40.10">
    <property type="entry name" value="Immunoglobulins"/>
    <property type="match status" value="2"/>
</dbReference>
<dbReference type="PANTHER" id="PTHR46708:SF3">
    <property type="entry name" value="TENASCIN-X"/>
    <property type="match status" value="1"/>
</dbReference>
<dbReference type="OrthoDB" id="6130531at2759"/>
<dbReference type="InterPro" id="IPR050991">
    <property type="entry name" value="ECM_Regulatory_Proteins"/>
</dbReference>
<dbReference type="InterPro" id="IPR013783">
    <property type="entry name" value="Ig-like_fold"/>
</dbReference>
<feature type="region of interest" description="Disordered" evidence="2">
    <location>
        <begin position="265"/>
        <end position="299"/>
    </location>
</feature>
<keyword evidence="1" id="KW-0677">Repeat</keyword>
<feature type="region of interest" description="Disordered" evidence="2">
    <location>
        <begin position="168"/>
        <end position="215"/>
    </location>
</feature>
<evidence type="ECO:0000259" key="3">
    <source>
        <dbReference type="PROSITE" id="PS50853"/>
    </source>
</evidence>
<feature type="compositionally biased region" description="Acidic residues" evidence="2">
    <location>
        <begin position="178"/>
        <end position="194"/>
    </location>
</feature>
<evidence type="ECO:0000313" key="4">
    <source>
        <dbReference type="EMBL" id="KAJ7303393.1"/>
    </source>
</evidence>
<gene>
    <name evidence="4" type="ORF">JRQ81_012366</name>
</gene>
<evidence type="ECO:0000256" key="2">
    <source>
        <dbReference type="SAM" id="MobiDB-lite"/>
    </source>
</evidence>
<dbReference type="GO" id="GO:0030155">
    <property type="term" value="P:regulation of cell adhesion"/>
    <property type="evidence" value="ECO:0007669"/>
    <property type="project" value="TreeGrafter"/>
</dbReference>
<proteinExistence type="predicted"/>
<evidence type="ECO:0000256" key="1">
    <source>
        <dbReference type="ARBA" id="ARBA00022737"/>
    </source>
</evidence>
<accession>A0A9Q0X5R6</accession>
<feature type="compositionally biased region" description="Polar residues" evidence="2">
    <location>
        <begin position="202"/>
        <end position="215"/>
    </location>
</feature>
<dbReference type="SMART" id="SM00060">
    <property type="entry name" value="FN3"/>
    <property type="match status" value="1"/>
</dbReference>
<dbReference type="SUPFAM" id="SSF49265">
    <property type="entry name" value="Fibronectin type III"/>
    <property type="match status" value="2"/>
</dbReference>
<dbReference type="InterPro" id="IPR036116">
    <property type="entry name" value="FN3_sf"/>
</dbReference>
<dbReference type="Pfam" id="PF00041">
    <property type="entry name" value="fn3"/>
    <property type="match status" value="1"/>
</dbReference>
<dbReference type="PROSITE" id="PS50853">
    <property type="entry name" value="FN3"/>
    <property type="match status" value="1"/>
</dbReference>
<name>A0A9Q0X5R6_9SAUR</name>
<dbReference type="AlphaFoldDB" id="A0A9Q0X5R6"/>
<feature type="domain" description="Fibronectin type-III" evidence="3">
    <location>
        <begin position="85"/>
        <end position="180"/>
    </location>
</feature>
<sequence length="299" mass="32662">MSLLIPPVSPGPSQTGSFDSFLIQYRDTEGKTQALPLEGSARRTTILGLSPSRRYKFNLIGLVGRKRIGPISAEAVTAPRVKKEEPAKPSLGEFSVSDVTSNSALLSWTVATGQFDSFLIQYKDAQGKLQALPVEGTSREVTVSDLTPARRYKFNLFGLSGRKRLGPISSEATTVKPEEEEQKQEEQEEEEEEEEKKKMGGTNLNWGNSWSQKPTATPSACLGVSQMGALTPSFSSTRMERTMSTHCPWTVSHVRSRSFIWSPPKDIGLNSMASPRGNALAPSPPTPSQPPQHQSNKGK</sequence>
<keyword evidence="5" id="KW-1185">Reference proteome</keyword>
<evidence type="ECO:0000313" key="5">
    <source>
        <dbReference type="Proteomes" id="UP001142489"/>
    </source>
</evidence>
<dbReference type="FunFam" id="2.60.40.10:FF:000024">
    <property type="entry name" value="Tenascin-X"/>
    <property type="match status" value="1"/>
</dbReference>
<reference evidence="4" key="1">
    <citation type="journal article" date="2023" name="DNA Res.">
        <title>Chromosome-level genome assembly of Phrynocephalus forsythii using third-generation DNA sequencing and Hi-C analysis.</title>
        <authorList>
            <person name="Qi Y."/>
            <person name="Zhao W."/>
            <person name="Zhao Y."/>
            <person name="Niu C."/>
            <person name="Cao S."/>
            <person name="Zhang Y."/>
        </authorList>
    </citation>
    <scope>NUCLEOTIDE SEQUENCE</scope>
    <source>
        <tissue evidence="4">Muscle</tissue>
    </source>
</reference>
<comment type="caution">
    <text evidence="4">The sequence shown here is derived from an EMBL/GenBank/DDBJ whole genome shotgun (WGS) entry which is preliminary data.</text>
</comment>
<dbReference type="Proteomes" id="UP001142489">
    <property type="component" value="Unassembled WGS sequence"/>
</dbReference>
<dbReference type="PANTHER" id="PTHR46708">
    <property type="entry name" value="TENASCIN"/>
    <property type="match status" value="1"/>
</dbReference>
<dbReference type="GO" id="GO:0031175">
    <property type="term" value="P:neuron projection development"/>
    <property type="evidence" value="ECO:0007669"/>
    <property type="project" value="TreeGrafter"/>
</dbReference>
<dbReference type="GO" id="GO:0005615">
    <property type="term" value="C:extracellular space"/>
    <property type="evidence" value="ECO:0007669"/>
    <property type="project" value="TreeGrafter"/>
</dbReference>
<dbReference type="EMBL" id="JAPFRF010000024">
    <property type="protein sequence ID" value="KAJ7303393.1"/>
    <property type="molecule type" value="Genomic_DNA"/>
</dbReference>
<organism evidence="4 5">
    <name type="scientific">Phrynocephalus forsythii</name>
    <dbReference type="NCBI Taxonomy" id="171643"/>
    <lineage>
        <taxon>Eukaryota</taxon>
        <taxon>Metazoa</taxon>
        <taxon>Chordata</taxon>
        <taxon>Craniata</taxon>
        <taxon>Vertebrata</taxon>
        <taxon>Euteleostomi</taxon>
        <taxon>Lepidosauria</taxon>
        <taxon>Squamata</taxon>
        <taxon>Bifurcata</taxon>
        <taxon>Unidentata</taxon>
        <taxon>Episquamata</taxon>
        <taxon>Toxicofera</taxon>
        <taxon>Iguania</taxon>
        <taxon>Acrodonta</taxon>
        <taxon>Agamidae</taxon>
        <taxon>Agaminae</taxon>
        <taxon>Phrynocephalus</taxon>
    </lineage>
</organism>
<dbReference type="CDD" id="cd00063">
    <property type="entry name" value="FN3"/>
    <property type="match status" value="1"/>
</dbReference>
<protein>
    <recommendedName>
        <fullName evidence="3">Fibronectin type-III domain-containing protein</fullName>
    </recommendedName>
</protein>
<dbReference type="InterPro" id="IPR003961">
    <property type="entry name" value="FN3_dom"/>
</dbReference>